<feature type="region of interest" description="Disordered" evidence="14">
    <location>
        <begin position="326"/>
        <end position="357"/>
    </location>
</feature>
<feature type="region of interest" description="Disordered" evidence="14">
    <location>
        <begin position="562"/>
        <end position="604"/>
    </location>
</feature>
<evidence type="ECO:0000256" key="1">
    <source>
        <dbReference type="ARBA" id="ARBA00004180"/>
    </source>
</evidence>
<dbReference type="GO" id="GO:0005886">
    <property type="term" value="C:plasma membrane"/>
    <property type="evidence" value="ECO:0007669"/>
    <property type="project" value="UniProtKB-SubCell"/>
</dbReference>
<comment type="subcellular location">
    <subcellularLocation>
        <location evidence="3">Cell membrane</location>
        <topology evidence="3">Peripheral membrane protein</topology>
        <orientation evidence="3">Cytoplasmic side</orientation>
    </subcellularLocation>
    <subcellularLocation>
        <location evidence="2">Cytoplasm</location>
        <location evidence="2">Cytoskeleton</location>
    </subcellularLocation>
    <subcellularLocation>
        <location evidence="1">Cytoplasmic vesicle membrane</location>
        <topology evidence="1">Peripheral membrane protein</topology>
        <orientation evidence="1">Cytoplasmic side</orientation>
    </subcellularLocation>
</comment>
<dbReference type="GO" id="GO:0008017">
    <property type="term" value="F:microtubule binding"/>
    <property type="evidence" value="ECO:0007669"/>
    <property type="project" value="TreeGrafter"/>
</dbReference>
<dbReference type="SUPFAM" id="SSF57903">
    <property type="entry name" value="FYVE/PHD zinc finger"/>
    <property type="match status" value="1"/>
</dbReference>
<feature type="region of interest" description="Disordered" evidence="14">
    <location>
        <begin position="259"/>
        <end position="281"/>
    </location>
</feature>
<keyword evidence="9" id="KW-0653">Protein transport</keyword>
<dbReference type="InterPro" id="IPR029901">
    <property type="entry name" value="Spire"/>
</dbReference>
<dbReference type="GO" id="GO:0003779">
    <property type="term" value="F:actin binding"/>
    <property type="evidence" value="ECO:0007669"/>
    <property type="project" value="UniProtKB-KW"/>
</dbReference>
<comment type="similarity">
    <text evidence="4">Belongs to the spire family.</text>
</comment>
<dbReference type="GO" id="GO:0036089">
    <property type="term" value="P:cleavage furrow formation"/>
    <property type="evidence" value="ECO:0007669"/>
    <property type="project" value="TreeGrafter"/>
</dbReference>
<keyword evidence="5" id="KW-0813">Transport</keyword>
<dbReference type="GO" id="GO:0030659">
    <property type="term" value="C:cytoplasmic vesicle membrane"/>
    <property type="evidence" value="ECO:0007669"/>
    <property type="project" value="UniProtKB-SubCell"/>
</dbReference>
<dbReference type="Gene3D" id="1.10.510.10">
    <property type="entry name" value="Transferase(Phosphotransferase) domain 1"/>
    <property type="match status" value="1"/>
</dbReference>
<name>A0A0K2URD6_LEPSM</name>
<evidence type="ECO:0000256" key="12">
    <source>
        <dbReference type="ARBA" id="ARBA00023212"/>
    </source>
</evidence>
<evidence type="ECO:0000256" key="14">
    <source>
        <dbReference type="SAM" id="MobiDB-lite"/>
    </source>
</evidence>
<dbReference type="PANTHER" id="PTHR21345:SF3">
    <property type="entry name" value="PROTEIN SPIRE"/>
    <property type="match status" value="1"/>
</dbReference>
<evidence type="ECO:0000256" key="8">
    <source>
        <dbReference type="ARBA" id="ARBA00022737"/>
    </source>
</evidence>
<accession>A0A0K2URD6</accession>
<keyword evidence="10" id="KW-0472">Membrane</keyword>
<dbReference type="OrthoDB" id="10043757at2759"/>
<dbReference type="GO" id="GO:0051639">
    <property type="term" value="P:actin filament network formation"/>
    <property type="evidence" value="ECO:0007669"/>
    <property type="project" value="TreeGrafter"/>
</dbReference>
<feature type="compositionally biased region" description="Polar residues" evidence="14">
    <location>
        <begin position="562"/>
        <end position="572"/>
    </location>
</feature>
<evidence type="ECO:0000256" key="7">
    <source>
        <dbReference type="ARBA" id="ARBA00022490"/>
    </source>
</evidence>
<keyword evidence="11" id="KW-0009">Actin-binding</keyword>
<keyword evidence="8" id="KW-0677">Repeat</keyword>
<dbReference type="CDD" id="cd22078">
    <property type="entry name" value="WH2_Spire1_r2-like"/>
    <property type="match status" value="1"/>
</dbReference>
<dbReference type="EMBL" id="HACA01023468">
    <property type="protein sequence ID" value="CDW40829.1"/>
    <property type="molecule type" value="Transcribed_RNA"/>
</dbReference>
<keyword evidence="12" id="KW-0206">Cytoskeleton</keyword>
<sequence length="641" mass="73070">MYILLSDSEDTEIEEDHRTIETDDEGIEQDHDDLSSTQQQSNHKLSHNLSFLYRVLNLCTNHLSVSKEADLHFKNVCRALVTEALELSFFIERVQNRDLNQAKEIQELALLDWACLWKETMFQLRQGVKLKKTDYTKTPIEYGLTPYEILMDDIRSRRYKLNKVLVNGDLPPKVKKDAHDIILDFIRSRPPLKPASRRVLPPKKLNVTPQELLMKSICSPSAKASLKKTPGPPSPKKSFIEGYPKSIIPSIYTSDELDSSYPLKEKKPTSPKKLSNSSSLLSLTRKQRSSILCEKSRSSGNLKRLIRPDPHFLKFDPYDEDDDFFSSPLSPELKRSPSNSPTANKHNVFSSGMGRSHIQRRSEASLNKFVTNLSPILPEARRVSYTSPSDADSVKLRQLNLAMTSTPNILGSQGDSFISPQCSPKLNSKISRRDDWSIFNKCDLSLEEMIHIRSVHTKAELEDSVVEPRIKTDLESSKLCFLCMKNYFGFFSWSYKCKLCKKCVCSSCMTKIRIPSDDFSKISVKSIHDSLEREDSPNSNEQPRLKVRAFNSSVDLQDRLSSIPKNNKINSEPSSLPLTPTSTHDKKVKLRRSNTLKHERESFKKGDGTSMISVCLKCKEIIQHIPKSQRRQQVTRSLCLG</sequence>
<dbReference type="GO" id="GO:0051295">
    <property type="term" value="P:establishment of meiotic spindle localization"/>
    <property type="evidence" value="ECO:0007669"/>
    <property type="project" value="TreeGrafter"/>
</dbReference>
<keyword evidence="6" id="KW-1003">Cell membrane</keyword>
<evidence type="ECO:0000259" key="15">
    <source>
        <dbReference type="Pfam" id="PF16474"/>
    </source>
</evidence>
<dbReference type="InterPro" id="IPR011019">
    <property type="entry name" value="KIND_dom"/>
</dbReference>
<dbReference type="GO" id="GO:0005938">
    <property type="term" value="C:cell cortex"/>
    <property type="evidence" value="ECO:0007669"/>
    <property type="project" value="TreeGrafter"/>
</dbReference>
<dbReference type="GO" id="GO:0048193">
    <property type="term" value="P:Golgi vesicle transport"/>
    <property type="evidence" value="ECO:0007669"/>
    <property type="project" value="TreeGrafter"/>
</dbReference>
<dbReference type="PANTHER" id="PTHR21345">
    <property type="entry name" value="SPIRE"/>
    <property type="match status" value="1"/>
</dbReference>
<evidence type="ECO:0000256" key="13">
    <source>
        <dbReference type="ARBA" id="ARBA00023329"/>
    </source>
</evidence>
<evidence type="ECO:0000256" key="9">
    <source>
        <dbReference type="ARBA" id="ARBA00022927"/>
    </source>
</evidence>
<evidence type="ECO:0000313" key="16">
    <source>
        <dbReference type="EMBL" id="CDW40829.1"/>
    </source>
</evidence>
<protein>
    <recommendedName>
        <fullName evidence="15">KIND domain-containing protein</fullName>
    </recommendedName>
</protein>
<evidence type="ECO:0000256" key="10">
    <source>
        <dbReference type="ARBA" id="ARBA00023136"/>
    </source>
</evidence>
<dbReference type="AlphaFoldDB" id="A0A0K2URD6"/>
<proteinExistence type="inferred from homology"/>
<evidence type="ECO:0000256" key="11">
    <source>
        <dbReference type="ARBA" id="ARBA00023203"/>
    </source>
</evidence>
<dbReference type="InterPro" id="IPR011011">
    <property type="entry name" value="Znf_FYVE_PHD"/>
</dbReference>
<evidence type="ECO:0000256" key="2">
    <source>
        <dbReference type="ARBA" id="ARBA00004245"/>
    </source>
</evidence>
<organism evidence="16">
    <name type="scientific">Lepeophtheirus salmonis</name>
    <name type="common">Salmon louse</name>
    <name type="synonym">Caligus salmonis</name>
    <dbReference type="NCBI Taxonomy" id="72036"/>
    <lineage>
        <taxon>Eukaryota</taxon>
        <taxon>Metazoa</taxon>
        <taxon>Ecdysozoa</taxon>
        <taxon>Arthropoda</taxon>
        <taxon>Crustacea</taxon>
        <taxon>Multicrustacea</taxon>
        <taxon>Hexanauplia</taxon>
        <taxon>Copepoda</taxon>
        <taxon>Siphonostomatoida</taxon>
        <taxon>Caligidae</taxon>
        <taxon>Lepeophtheirus</taxon>
    </lineage>
</organism>
<dbReference type="GO" id="GO:0005856">
    <property type="term" value="C:cytoskeleton"/>
    <property type="evidence" value="ECO:0007669"/>
    <property type="project" value="UniProtKB-SubCell"/>
</dbReference>
<dbReference type="GO" id="GO:0045010">
    <property type="term" value="P:actin nucleation"/>
    <property type="evidence" value="ECO:0007669"/>
    <property type="project" value="InterPro"/>
</dbReference>
<evidence type="ECO:0000256" key="6">
    <source>
        <dbReference type="ARBA" id="ARBA00022475"/>
    </source>
</evidence>
<evidence type="ECO:0000256" key="5">
    <source>
        <dbReference type="ARBA" id="ARBA00022448"/>
    </source>
</evidence>
<keyword evidence="7" id="KW-0963">Cytoplasm</keyword>
<feature type="compositionally biased region" description="Polar residues" evidence="14">
    <location>
        <begin position="336"/>
        <end position="350"/>
    </location>
</feature>
<evidence type="ECO:0000256" key="3">
    <source>
        <dbReference type="ARBA" id="ARBA00004413"/>
    </source>
</evidence>
<dbReference type="GO" id="GO:0030041">
    <property type="term" value="P:actin filament polymerization"/>
    <property type="evidence" value="ECO:0007669"/>
    <property type="project" value="TreeGrafter"/>
</dbReference>
<dbReference type="GO" id="GO:0015031">
    <property type="term" value="P:protein transport"/>
    <property type="evidence" value="ECO:0007669"/>
    <property type="project" value="UniProtKB-KW"/>
</dbReference>
<feature type="compositionally biased region" description="Low complexity" evidence="14">
    <location>
        <begin position="271"/>
        <end position="281"/>
    </location>
</feature>
<dbReference type="GO" id="GO:0040038">
    <property type="term" value="P:polar body extrusion after meiotic divisions"/>
    <property type="evidence" value="ECO:0007669"/>
    <property type="project" value="TreeGrafter"/>
</dbReference>
<feature type="domain" description="KIND" evidence="15">
    <location>
        <begin position="14"/>
        <end position="92"/>
    </location>
</feature>
<dbReference type="Pfam" id="PF16474">
    <property type="entry name" value="KIND"/>
    <property type="match status" value="1"/>
</dbReference>
<evidence type="ECO:0000256" key="4">
    <source>
        <dbReference type="ARBA" id="ARBA00010956"/>
    </source>
</evidence>
<feature type="compositionally biased region" description="Basic residues" evidence="14">
    <location>
        <begin position="586"/>
        <end position="595"/>
    </location>
</feature>
<keyword evidence="13" id="KW-0968">Cytoplasmic vesicle</keyword>
<reference evidence="16" key="1">
    <citation type="submission" date="2014-05" db="EMBL/GenBank/DDBJ databases">
        <authorList>
            <person name="Chronopoulou M."/>
        </authorList>
    </citation>
    <scope>NUCLEOTIDE SEQUENCE</scope>
    <source>
        <tissue evidence="16">Whole organism</tissue>
    </source>
</reference>
<feature type="compositionally biased region" description="Low complexity" evidence="14">
    <location>
        <begin position="573"/>
        <end position="582"/>
    </location>
</feature>